<evidence type="ECO:0000256" key="1">
    <source>
        <dbReference type="SAM" id="Phobius"/>
    </source>
</evidence>
<accession>A0A7S3PZC1</accession>
<feature type="transmembrane region" description="Helical" evidence="1">
    <location>
        <begin position="25"/>
        <end position="48"/>
    </location>
</feature>
<organism evidence="2">
    <name type="scientific">Chaetoceros debilis</name>
    <dbReference type="NCBI Taxonomy" id="122233"/>
    <lineage>
        <taxon>Eukaryota</taxon>
        <taxon>Sar</taxon>
        <taxon>Stramenopiles</taxon>
        <taxon>Ochrophyta</taxon>
        <taxon>Bacillariophyta</taxon>
        <taxon>Coscinodiscophyceae</taxon>
        <taxon>Chaetocerotophycidae</taxon>
        <taxon>Chaetocerotales</taxon>
        <taxon>Chaetocerotaceae</taxon>
        <taxon>Chaetoceros</taxon>
    </lineage>
</organism>
<gene>
    <name evidence="2" type="ORF">CDEB00056_LOCUS5387</name>
</gene>
<dbReference type="EMBL" id="HBIO01007236">
    <property type="protein sequence ID" value="CAE0460546.1"/>
    <property type="molecule type" value="Transcribed_RNA"/>
</dbReference>
<reference evidence="2" key="1">
    <citation type="submission" date="2021-01" db="EMBL/GenBank/DDBJ databases">
        <authorList>
            <person name="Corre E."/>
            <person name="Pelletier E."/>
            <person name="Niang G."/>
            <person name="Scheremetjew M."/>
            <person name="Finn R."/>
            <person name="Kale V."/>
            <person name="Holt S."/>
            <person name="Cochrane G."/>
            <person name="Meng A."/>
            <person name="Brown T."/>
            <person name="Cohen L."/>
        </authorList>
    </citation>
    <scope>NUCLEOTIDE SEQUENCE</scope>
    <source>
        <strain evidence="2">MM31A-1</strain>
    </source>
</reference>
<sequence>MKSRRIQPSFHQRPGKRVSNRPTGLMFKFAIICICVIPCITLFNMIVLSNHEITDISRTEIESMPTPIDRSKIDLSMDVGEDVNFNGVDDDIVQLEMLSKKEEELEKKLTRIRKKKESKLYNRSKLLESALEKLQIKVMKGDKSLRIKVDKVKVDKVKVDDVEVDNDKSDSSNKNDPYLTMFGAERVQESLSNLPKWLQEYVAWHREQTTGPNKDSIKYLVVTCLDIDICGGLSDRLRVLPFYLLMGSMSNRVLCIHWSKPFGLEAFFKTPNGGIQWQCPSDLVDKLDLSKDSFDQNLPYKQLGWVKKDPSFVNTTETILHEIKRIDHERFILTRICNTASSRINSLNKIFQAHSYKDKMPSIGGWSHIELMGDIFRVMFEPVEEIARRVNTTMTKLGLEENKYTTVHIRARYPTVQVASMVGGAKDAEQHDKNGGAVKYEGTYKTHIGLIMKNAFECGRQLSQRNKAEVIVMSTDSNDVADDVFSNGIELKDGSSLKPIVLQHTGEVLHLEGTKKKKKHEEYYSIIEDLLVMSGSKCIAHDNGSFGAFAAAIGGRNRCRTEHRIWTGQTESCPNGRGDRTGVNILESDLLFNQIPGGEGKVEYGKDLKVNEDY</sequence>
<keyword evidence="1" id="KW-0812">Transmembrane</keyword>
<protein>
    <submittedName>
        <fullName evidence="2">Uncharacterized protein</fullName>
    </submittedName>
</protein>
<evidence type="ECO:0000313" key="2">
    <source>
        <dbReference type="EMBL" id="CAE0460546.1"/>
    </source>
</evidence>
<keyword evidence="1" id="KW-0472">Membrane</keyword>
<dbReference type="AlphaFoldDB" id="A0A7S3PZC1"/>
<name>A0A7S3PZC1_9STRA</name>
<proteinExistence type="predicted"/>
<keyword evidence="1" id="KW-1133">Transmembrane helix</keyword>